<proteinExistence type="predicted"/>
<evidence type="ECO:0000313" key="1">
    <source>
        <dbReference type="EMBL" id="CTQ75625.1"/>
    </source>
</evidence>
<dbReference type="GeneID" id="97671758"/>
<gene>
    <name evidence="1" type="ORF">LA5096_04468</name>
</gene>
<dbReference type="STRING" id="311410.LA5095_04235"/>
<dbReference type="OrthoDB" id="7192139at2"/>
<reference evidence="2" key="1">
    <citation type="submission" date="2015-07" db="EMBL/GenBank/DDBJ databases">
        <authorList>
            <person name="Rodrigo-Torres Lidia"/>
            <person name="Arahal R.David."/>
        </authorList>
    </citation>
    <scope>NUCLEOTIDE SEQUENCE [LARGE SCALE GENOMIC DNA]</scope>
    <source>
        <strain evidence="2">CECT 5096</strain>
    </source>
</reference>
<organism evidence="1 2">
    <name type="scientific">Roseibium album</name>
    <dbReference type="NCBI Taxonomy" id="311410"/>
    <lineage>
        <taxon>Bacteria</taxon>
        <taxon>Pseudomonadati</taxon>
        <taxon>Pseudomonadota</taxon>
        <taxon>Alphaproteobacteria</taxon>
        <taxon>Hyphomicrobiales</taxon>
        <taxon>Stappiaceae</taxon>
        <taxon>Roseibium</taxon>
    </lineage>
</organism>
<dbReference type="AlphaFoldDB" id="A0A0M6ZFU9"/>
<protein>
    <recommendedName>
        <fullName evidence="3">HAD family hydrolase</fullName>
    </recommendedName>
</protein>
<evidence type="ECO:0000313" key="2">
    <source>
        <dbReference type="Proteomes" id="UP000049983"/>
    </source>
</evidence>
<sequence length="233" mass="25597">MPEPSPVLPEVLAQIKGLPVSNRPLIICDVDEVILHLIKHLEVYLNERDLVFLNHEYRLTGNIGHRKHRAAIPAIEVRKHLLNFFDEVSHRQDMVQGADASLQALAETWEIVLLTNLPGGHNKPAREKLLSGMGIPYPVVTNSGPKGGAVAALAAGRPTPVVFIDDSPTNHSSVHASLPSSIKIQFIADHRFRAATEKETHIDLLTGDWHETADFITAILQEAVETGGNQPQK</sequence>
<dbReference type="RefSeq" id="WP_055118488.1">
    <property type="nucleotide sequence ID" value="NZ_CXWA01000008.1"/>
</dbReference>
<accession>A0A0M6ZFU9</accession>
<name>A0A0M6ZFU9_9HYPH</name>
<dbReference type="Proteomes" id="UP000049983">
    <property type="component" value="Unassembled WGS sequence"/>
</dbReference>
<evidence type="ECO:0008006" key="3">
    <source>
        <dbReference type="Google" id="ProtNLM"/>
    </source>
</evidence>
<dbReference type="EMBL" id="CXWC01000012">
    <property type="protein sequence ID" value="CTQ75625.1"/>
    <property type="molecule type" value="Genomic_DNA"/>
</dbReference>
<keyword evidence="2" id="KW-1185">Reference proteome</keyword>